<sequence>MLASVILLLLFPVLIASCAGQSLRPTCTISPLGEGRDDTDQVLAAIAKCGHGGHTVLQDGVYNITRKMTWDLVDAKVRNLFPSFTPLIQIQVDLHGSLSFVPNIQFWLDANNTYRVVFIQSQASWFVITGSDFEVDAHNTGGIQGNGQPWWDFFTTVPRLDGDGRPISLTLFQAVRGAIRNFTIDAPPFWCNCIAESQSVVYDGMKCNATNTNATFAGQNIVPNTDGDSYFPYAESRTLSFLVSGIDTYRSDNISLLNFDITCGDDCLAIKGNSTNIVAQNVVCRGGNGIAFGSLGQYVNLTDIVENVYMENLTMTRIDPTVQPNMNNGVYFKSWDGSINGAPPTGGGAGGGFAKNITTRNVVLNQVNRPTTISQTNGGKSGDLPSIYKFEDIHYENWSGTSLTNEVAHRVKIWLEPILYSVVVFSKPIPGHVFFDPAHPSFTVQSSAISQWIRNLCISYAELSPRSLDPILVNCSAVQDLALVGAHSGLLQFLSGMPLRRLSTKLAYLFPSARIDFTHPLFSRITHLELRDSLESTQWEEWRGLAIIPNLTHLAFLMEKSLLIFKNTLAACPRLQVLVYLYFHTNPASGLRSLARDTRFVCIPAPSFYKDWKIGAHGGDDFWVRAEKFIAQRNRGVITRKTFVFVE</sequence>
<keyword evidence="10" id="KW-0961">Cell wall biogenesis/degradation</keyword>
<dbReference type="GO" id="GO:0000272">
    <property type="term" value="P:polysaccharide catabolic process"/>
    <property type="evidence" value="ECO:0007669"/>
    <property type="project" value="UniProtKB-KW"/>
</dbReference>
<keyword evidence="3" id="KW-0964">Secreted</keyword>
<organism evidence="17 18">
    <name type="scientific">Mycena sanguinolenta</name>
    <dbReference type="NCBI Taxonomy" id="230812"/>
    <lineage>
        <taxon>Eukaryota</taxon>
        <taxon>Fungi</taxon>
        <taxon>Dikarya</taxon>
        <taxon>Basidiomycota</taxon>
        <taxon>Agaricomycotina</taxon>
        <taxon>Agaricomycetes</taxon>
        <taxon>Agaricomycetidae</taxon>
        <taxon>Agaricales</taxon>
        <taxon>Marasmiineae</taxon>
        <taxon>Mycenaceae</taxon>
        <taxon>Mycena</taxon>
    </lineage>
</organism>
<dbReference type="Pfam" id="PF00295">
    <property type="entry name" value="Glyco_hydro_28"/>
    <property type="match status" value="1"/>
</dbReference>
<comment type="subcellular location">
    <subcellularLocation>
        <location evidence="1">Secreted</location>
    </subcellularLocation>
</comment>
<accession>A0A8H7DC86</accession>
<feature type="chain" id="PRO_5034948704" description="galacturonan 1,4-alpha-galacturonidase" evidence="16">
    <location>
        <begin position="21"/>
        <end position="647"/>
    </location>
</feature>
<evidence type="ECO:0000256" key="9">
    <source>
        <dbReference type="ARBA" id="ARBA00023295"/>
    </source>
</evidence>
<evidence type="ECO:0000256" key="5">
    <source>
        <dbReference type="ARBA" id="ARBA00022801"/>
    </source>
</evidence>
<dbReference type="AlphaFoldDB" id="A0A8H7DC86"/>
<comment type="function">
    <text evidence="12">Specific in hydrolyzing the terminal glycosidic bond of polygalacturonic acid and oligogalacturonates.</text>
</comment>
<evidence type="ECO:0000256" key="8">
    <source>
        <dbReference type="ARBA" id="ARBA00023277"/>
    </source>
</evidence>
<evidence type="ECO:0000256" key="3">
    <source>
        <dbReference type="ARBA" id="ARBA00022525"/>
    </source>
</evidence>
<dbReference type="Gene3D" id="2.160.20.10">
    <property type="entry name" value="Single-stranded right-handed beta-helix, Pectin lyase-like"/>
    <property type="match status" value="1"/>
</dbReference>
<dbReference type="EC" id="3.2.1.67" evidence="13"/>
<dbReference type="EMBL" id="JACAZH010000006">
    <property type="protein sequence ID" value="KAF7366311.1"/>
    <property type="molecule type" value="Genomic_DNA"/>
</dbReference>
<evidence type="ECO:0000256" key="16">
    <source>
        <dbReference type="SAM" id="SignalP"/>
    </source>
</evidence>
<evidence type="ECO:0000256" key="4">
    <source>
        <dbReference type="ARBA" id="ARBA00022729"/>
    </source>
</evidence>
<evidence type="ECO:0000313" key="18">
    <source>
        <dbReference type="Proteomes" id="UP000623467"/>
    </source>
</evidence>
<evidence type="ECO:0000256" key="15">
    <source>
        <dbReference type="RuleBase" id="RU361169"/>
    </source>
</evidence>
<evidence type="ECO:0000256" key="11">
    <source>
        <dbReference type="ARBA" id="ARBA00023326"/>
    </source>
</evidence>
<comment type="catalytic activity">
    <reaction evidence="14">
        <text>[(1-&gt;4)-alpha-D-galacturonosyl](n) + H2O = alpha-D-galacturonate + [(1-&gt;4)-alpha-D-galacturonosyl](n-1)</text>
        <dbReference type="Rhea" id="RHEA:14117"/>
        <dbReference type="Rhea" id="RHEA-COMP:14570"/>
        <dbReference type="Rhea" id="RHEA-COMP:14572"/>
        <dbReference type="ChEBI" id="CHEBI:15377"/>
        <dbReference type="ChEBI" id="CHEBI:58658"/>
        <dbReference type="ChEBI" id="CHEBI:140523"/>
        <dbReference type="EC" id="3.2.1.67"/>
    </reaction>
</comment>
<protein>
    <recommendedName>
        <fullName evidence="13">galacturonan 1,4-alpha-galacturonidase</fullName>
        <ecNumber evidence="13">3.2.1.67</ecNumber>
    </recommendedName>
</protein>
<dbReference type="InterPro" id="IPR000743">
    <property type="entry name" value="Glyco_hydro_28"/>
</dbReference>
<evidence type="ECO:0000256" key="10">
    <source>
        <dbReference type="ARBA" id="ARBA00023316"/>
    </source>
</evidence>
<dbReference type="GO" id="GO:0047911">
    <property type="term" value="F:galacturan 1,4-alpha-galacturonidase activity"/>
    <property type="evidence" value="ECO:0007669"/>
    <property type="project" value="UniProtKB-EC"/>
</dbReference>
<dbReference type="SUPFAM" id="SSF51126">
    <property type="entry name" value="Pectin lyase-like"/>
    <property type="match status" value="1"/>
</dbReference>
<evidence type="ECO:0000256" key="12">
    <source>
        <dbReference type="ARBA" id="ARBA00037312"/>
    </source>
</evidence>
<comment type="similarity">
    <text evidence="2 15">Belongs to the glycosyl hydrolase 28 family.</text>
</comment>
<dbReference type="GO" id="GO:0005576">
    <property type="term" value="C:extracellular region"/>
    <property type="evidence" value="ECO:0007669"/>
    <property type="project" value="UniProtKB-SubCell"/>
</dbReference>
<keyword evidence="5 15" id="KW-0378">Hydrolase</keyword>
<keyword evidence="8" id="KW-0119">Carbohydrate metabolism</keyword>
<evidence type="ECO:0000256" key="2">
    <source>
        <dbReference type="ARBA" id="ARBA00008834"/>
    </source>
</evidence>
<dbReference type="InterPro" id="IPR011050">
    <property type="entry name" value="Pectin_lyase_fold/virulence"/>
</dbReference>
<evidence type="ECO:0000313" key="17">
    <source>
        <dbReference type="EMBL" id="KAF7366311.1"/>
    </source>
</evidence>
<keyword evidence="6" id="KW-1015">Disulfide bond</keyword>
<dbReference type="Proteomes" id="UP000623467">
    <property type="component" value="Unassembled WGS sequence"/>
</dbReference>
<keyword evidence="9 15" id="KW-0326">Glycosidase</keyword>
<dbReference type="OrthoDB" id="187139at2759"/>
<dbReference type="GO" id="GO:0004650">
    <property type="term" value="F:polygalacturonase activity"/>
    <property type="evidence" value="ECO:0007669"/>
    <property type="project" value="InterPro"/>
</dbReference>
<keyword evidence="11" id="KW-0624">Polysaccharide degradation</keyword>
<keyword evidence="18" id="KW-1185">Reference proteome</keyword>
<evidence type="ECO:0000256" key="7">
    <source>
        <dbReference type="ARBA" id="ARBA00023180"/>
    </source>
</evidence>
<keyword evidence="4 16" id="KW-0732">Signal</keyword>
<dbReference type="GO" id="GO:0071555">
    <property type="term" value="P:cell wall organization"/>
    <property type="evidence" value="ECO:0007669"/>
    <property type="project" value="UniProtKB-KW"/>
</dbReference>
<dbReference type="InterPro" id="IPR012334">
    <property type="entry name" value="Pectin_lyas_fold"/>
</dbReference>
<comment type="caution">
    <text evidence="17">The sequence shown here is derived from an EMBL/GenBank/DDBJ whole genome shotgun (WGS) entry which is preliminary data.</text>
</comment>
<reference evidence="17" key="1">
    <citation type="submission" date="2020-05" db="EMBL/GenBank/DDBJ databases">
        <title>Mycena genomes resolve the evolution of fungal bioluminescence.</title>
        <authorList>
            <person name="Tsai I.J."/>
        </authorList>
    </citation>
    <scope>NUCLEOTIDE SEQUENCE</scope>
    <source>
        <strain evidence="17">160909Yilan</strain>
    </source>
</reference>
<feature type="signal peptide" evidence="16">
    <location>
        <begin position="1"/>
        <end position="20"/>
    </location>
</feature>
<evidence type="ECO:0000256" key="1">
    <source>
        <dbReference type="ARBA" id="ARBA00004613"/>
    </source>
</evidence>
<name>A0A8H7DC86_9AGAR</name>
<dbReference type="PANTHER" id="PTHR31736:SF12">
    <property type="entry name" value="EXO-POLYGALACTURONASE, PUTATIVE-RELATED"/>
    <property type="match status" value="1"/>
</dbReference>
<dbReference type="PANTHER" id="PTHR31736">
    <property type="match status" value="1"/>
</dbReference>
<evidence type="ECO:0000256" key="13">
    <source>
        <dbReference type="ARBA" id="ARBA00038933"/>
    </source>
</evidence>
<proteinExistence type="inferred from homology"/>
<keyword evidence="7" id="KW-0325">Glycoprotein</keyword>
<evidence type="ECO:0000256" key="6">
    <source>
        <dbReference type="ARBA" id="ARBA00023157"/>
    </source>
</evidence>
<gene>
    <name evidence="17" type="ORF">MSAN_00887300</name>
</gene>
<evidence type="ECO:0000256" key="14">
    <source>
        <dbReference type="ARBA" id="ARBA00048766"/>
    </source>
</evidence>